<organism evidence="2 3">
    <name type="scientific">Batillaria attramentaria</name>
    <dbReference type="NCBI Taxonomy" id="370345"/>
    <lineage>
        <taxon>Eukaryota</taxon>
        <taxon>Metazoa</taxon>
        <taxon>Spiralia</taxon>
        <taxon>Lophotrochozoa</taxon>
        <taxon>Mollusca</taxon>
        <taxon>Gastropoda</taxon>
        <taxon>Caenogastropoda</taxon>
        <taxon>Sorbeoconcha</taxon>
        <taxon>Cerithioidea</taxon>
        <taxon>Batillariidae</taxon>
        <taxon>Batillaria</taxon>
    </lineage>
</organism>
<dbReference type="AlphaFoldDB" id="A0ABD0LQ17"/>
<dbReference type="EMBL" id="JACVVK020000033">
    <property type="protein sequence ID" value="KAK7501108.1"/>
    <property type="molecule type" value="Genomic_DNA"/>
</dbReference>
<evidence type="ECO:0000313" key="2">
    <source>
        <dbReference type="EMBL" id="KAK7501108.1"/>
    </source>
</evidence>
<evidence type="ECO:0000313" key="3">
    <source>
        <dbReference type="Proteomes" id="UP001519460"/>
    </source>
</evidence>
<comment type="caution">
    <text evidence="2">The sequence shown here is derived from an EMBL/GenBank/DDBJ whole genome shotgun (WGS) entry which is preliminary data.</text>
</comment>
<protein>
    <recommendedName>
        <fullName evidence="4">Secreted protein</fullName>
    </recommendedName>
</protein>
<evidence type="ECO:0000256" key="1">
    <source>
        <dbReference type="SAM" id="SignalP"/>
    </source>
</evidence>
<name>A0ABD0LQ17_9CAEN</name>
<keyword evidence="3" id="KW-1185">Reference proteome</keyword>
<feature type="chain" id="PRO_5044864144" description="Secreted protein" evidence="1">
    <location>
        <begin position="30"/>
        <end position="178"/>
    </location>
</feature>
<dbReference type="Proteomes" id="UP001519460">
    <property type="component" value="Unassembled WGS sequence"/>
</dbReference>
<accession>A0ABD0LQ17</accession>
<evidence type="ECO:0008006" key="4">
    <source>
        <dbReference type="Google" id="ProtNLM"/>
    </source>
</evidence>
<feature type="signal peptide" evidence="1">
    <location>
        <begin position="1"/>
        <end position="29"/>
    </location>
</feature>
<gene>
    <name evidence="2" type="ORF">BaRGS_00007593</name>
</gene>
<keyword evidence="1" id="KW-0732">Signal</keyword>
<proteinExistence type="predicted"/>
<sequence>MPSKPVIAHELITFALVLLTTIASSHVSGSPLQTTRLIYRRKAKSVDRVSDRSNLFPYIIDSQVLDPGSPLQGTQTATRHRHARERERGPVCAPWVGRCPINKQLLSIAACRVDKRVRGQVTKPGMENSSVAIQRSCHLTPHVSEPIIPHDRTPSAWRIKSRLGPQQPVEINGNNLFV</sequence>
<reference evidence="2 3" key="1">
    <citation type="journal article" date="2023" name="Sci. Data">
        <title>Genome assembly of the Korean intertidal mud-creeper Batillaria attramentaria.</title>
        <authorList>
            <person name="Patra A.K."/>
            <person name="Ho P.T."/>
            <person name="Jun S."/>
            <person name="Lee S.J."/>
            <person name="Kim Y."/>
            <person name="Won Y.J."/>
        </authorList>
    </citation>
    <scope>NUCLEOTIDE SEQUENCE [LARGE SCALE GENOMIC DNA]</scope>
    <source>
        <strain evidence="2">Wonlab-2016</strain>
    </source>
</reference>